<evidence type="ECO:0000313" key="13">
    <source>
        <dbReference type="Proteomes" id="UP000253529"/>
    </source>
</evidence>
<protein>
    <recommendedName>
        <fullName evidence="2 8">Malate synthase</fullName>
        <ecNumber evidence="2 8">2.3.3.9</ecNumber>
    </recommendedName>
</protein>
<dbReference type="NCBIfam" id="TIGR01344">
    <property type="entry name" value="malate_syn_A"/>
    <property type="match status" value="1"/>
</dbReference>
<dbReference type="InterPro" id="IPR006252">
    <property type="entry name" value="Malate_synthA"/>
</dbReference>
<dbReference type="SUPFAM" id="SSF51645">
    <property type="entry name" value="Malate synthase G"/>
    <property type="match status" value="1"/>
</dbReference>
<dbReference type="Proteomes" id="UP000253529">
    <property type="component" value="Unassembled WGS sequence"/>
</dbReference>
<dbReference type="InterPro" id="IPR048356">
    <property type="entry name" value="MS_N"/>
</dbReference>
<evidence type="ECO:0000256" key="3">
    <source>
        <dbReference type="ARBA" id="ARBA00022435"/>
    </source>
</evidence>
<dbReference type="Pfam" id="PF01274">
    <property type="entry name" value="MS_TIM-barrel"/>
    <property type="match status" value="1"/>
</dbReference>
<dbReference type="InterPro" id="IPR046363">
    <property type="entry name" value="MS_N_TIM-barrel_dom"/>
</dbReference>
<keyword evidence="3 8" id="KW-0329">Glyoxylate bypass</keyword>
<evidence type="ECO:0000259" key="9">
    <source>
        <dbReference type="Pfam" id="PF01274"/>
    </source>
</evidence>
<dbReference type="Pfam" id="PF20659">
    <property type="entry name" value="MS_C"/>
    <property type="match status" value="1"/>
</dbReference>
<comment type="caution">
    <text evidence="12">The sequence shown here is derived from an EMBL/GenBank/DDBJ whole genome shotgun (WGS) entry which is preliminary data.</text>
</comment>
<feature type="domain" description="Malate synthase C-terminal" evidence="11">
    <location>
        <begin position="414"/>
        <end position="534"/>
    </location>
</feature>
<dbReference type="FunFam" id="3.20.20.360:FF:000001">
    <property type="entry name" value="Malate synthase"/>
    <property type="match status" value="1"/>
</dbReference>
<dbReference type="Gene3D" id="3.20.20.360">
    <property type="entry name" value="Malate synthase, domain 3"/>
    <property type="match status" value="1"/>
</dbReference>
<proteinExistence type="inferred from homology"/>
<dbReference type="InterPro" id="IPR019830">
    <property type="entry name" value="Malate_synthase_CS"/>
</dbReference>
<dbReference type="Pfam" id="PF20656">
    <property type="entry name" value="MS_N"/>
    <property type="match status" value="1"/>
</dbReference>
<name>A0A366FER6_9HYPH</name>
<evidence type="ECO:0000259" key="11">
    <source>
        <dbReference type="Pfam" id="PF20659"/>
    </source>
</evidence>
<sequence>MNTPVSNLSAVPGVAVAGAIGPRFDEILTAPALGFVADLHRRFDARRRALLERRIERQNAFDAGDLPDFLPETKSVRESEWRVAPIPADLLDRRVEITGPVDRKMIVNALNSAARVFMADFEDATSPTWDNVIEGQLNLKDRWAGAIDFTDRRTGKRYALGPRPAVLMVRPRGWRLPEAHVLVDGEPASGALVDFGLYVFHNARAILAAGATPAFYLPKLESRLEARLWNDVFSHSEDTLGLPAGALRATVLIETLPAAFEMDEILYEMRDHIVGLNCGRWDYIFSLIKRLGKQPRFLTPDRSAMTMGKAFLDAYSLLLIETCHRRGAFAMGGMAAQIPVKDDPVANEVAFAKVRADKEREARHGHDGTWVAHPDLVPVAMEVFDRHMPAANQLEKRRDELVTRDMLLAVHDGQRTEAGLRENIRVGVRYIEAWLGGRGAVPLYNLMEDAATAEISRAQVWQWLHHGALLDDGRPVTRELVLATLDDEMAKLRDALGAEAFHSGRFSEAIALFSRLSLAGEFDEFLTIPAYELIR</sequence>
<dbReference type="AlphaFoldDB" id="A0A366FER6"/>
<dbReference type="PANTHER" id="PTHR42902:SF1">
    <property type="entry name" value="MALATE SYNTHASE 1-RELATED"/>
    <property type="match status" value="1"/>
</dbReference>
<evidence type="ECO:0000256" key="2">
    <source>
        <dbReference type="ARBA" id="ARBA00012636"/>
    </source>
</evidence>
<dbReference type="InterPro" id="IPR011076">
    <property type="entry name" value="Malate_synth_sf"/>
</dbReference>
<evidence type="ECO:0000256" key="4">
    <source>
        <dbReference type="ARBA" id="ARBA00022532"/>
    </source>
</evidence>
<dbReference type="CDD" id="cd00727">
    <property type="entry name" value="malate_synt_A"/>
    <property type="match status" value="1"/>
</dbReference>
<dbReference type="PIRSF" id="PIRSF001363">
    <property type="entry name" value="Malate_synth"/>
    <property type="match status" value="1"/>
</dbReference>
<dbReference type="EMBL" id="QNRK01000012">
    <property type="protein sequence ID" value="RBP13154.1"/>
    <property type="molecule type" value="Genomic_DNA"/>
</dbReference>
<comment type="pathway">
    <text evidence="8">Carbohydrate metabolism; glyoxylate cycle; (S)-malate from isocitrate: step 2/2.</text>
</comment>
<feature type="active site" description="Proton acceptor" evidence="7">
    <location>
        <position position="170"/>
    </location>
</feature>
<comment type="similarity">
    <text evidence="1 8">Belongs to the malate synthase family.</text>
</comment>
<dbReference type="InterPro" id="IPR001465">
    <property type="entry name" value="Malate_synthase_TIM"/>
</dbReference>
<dbReference type="RefSeq" id="WP_113889588.1">
    <property type="nucleotide sequence ID" value="NZ_QNRK01000012.1"/>
</dbReference>
<evidence type="ECO:0000256" key="6">
    <source>
        <dbReference type="ARBA" id="ARBA00047918"/>
    </source>
</evidence>
<evidence type="ECO:0000313" key="12">
    <source>
        <dbReference type="EMBL" id="RBP13154.1"/>
    </source>
</evidence>
<evidence type="ECO:0000256" key="8">
    <source>
        <dbReference type="RuleBase" id="RU000555"/>
    </source>
</evidence>
<keyword evidence="4 8" id="KW-0816">Tricarboxylic acid cycle</keyword>
<feature type="active site" description="Proton donor" evidence="7">
    <location>
        <position position="449"/>
    </location>
</feature>
<gene>
    <name evidence="12" type="ORF">DFR50_112125</name>
</gene>
<dbReference type="Gene3D" id="1.20.1220.12">
    <property type="entry name" value="Malate synthase, domain III"/>
    <property type="match status" value="1"/>
</dbReference>
<dbReference type="OrthoDB" id="9768429at2"/>
<organism evidence="12 13">
    <name type="scientific">Roseiarcus fermentans</name>
    <dbReference type="NCBI Taxonomy" id="1473586"/>
    <lineage>
        <taxon>Bacteria</taxon>
        <taxon>Pseudomonadati</taxon>
        <taxon>Pseudomonadota</taxon>
        <taxon>Alphaproteobacteria</taxon>
        <taxon>Hyphomicrobiales</taxon>
        <taxon>Roseiarcaceae</taxon>
        <taxon>Roseiarcus</taxon>
    </lineage>
</organism>
<dbReference type="InterPro" id="IPR048355">
    <property type="entry name" value="MS_C"/>
</dbReference>
<dbReference type="PROSITE" id="PS00510">
    <property type="entry name" value="MALATE_SYNTHASE"/>
    <property type="match status" value="1"/>
</dbReference>
<evidence type="ECO:0000256" key="7">
    <source>
        <dbReference type="PIRSR" id="PIRSR001363-1"/>
    </source>
</evidence>
<dbReference type="PANTHER" id="PTHR42902">
    <property type="entry name" value="MALATE SYNTHASE"/>
    <property type="match status" value="1"/>
</dbReference>
<evidence type="ECO:0000256" key="1">
    <source>
        <dbReference type="ARBA" id="ARBA00006394"/>
    </source>
</evidence>
<dbReference type="GO" id="GO:0005737">
    <property type="term" value="C:cytoplasm"/>
    <property type="evidence" value="ECO:0007669"/>
    <property type="project" value="TreeGrafter"/>
</dbReference>
<accession>A0A366FER6</accession>
<dbReference type="GO" id="GO:0006099">
    <property type="term" value="P:tricarboxylic acid cycle"/>
    <property type="evidence" value="ECO:0007669"/>
    <property type="project" value="UniProtKB-KW"/>
</dbReference>
<comment type="catalytic activity">
    <reaction evidence="6 8">
        <text>glyoxylate + acetyl-CoA + H2O = (S)-malate + CoA + H(+)</text>
        <dbReference type="Rhea" id="RHEA:18181"/>
        <dbReference type="ChEBI" id="CHEBI:15377"/>
        <dbReference type="ChEBI" id="CHEBI:15378"/>
        <dbReference type="ChEBI" id="CHEBI:15589"/>
        <dbReference type="ChEBI" id="CHEBI:36655"/>
        <dbReference type="ChEBI" id="CHEBI:57287"/>
        <dbReference type="ChEBI" id="CHEBI:57288"/>
        <dbReference type="EC" id="2.3.3.9"/>
    </reaction>
</comment>
<keyword evidence="13" id="KW-1185">Reference proteome</keyword>
<evidence type="ECO:0000259" key="10">
    <source>
        <dbReference type="Pfam" id="PF20656"/>
    </source>
</evidence>
<evidence type="ECO:0000256" key="5">
    <source>
        <dbReference type="ARBA" id="ARBA00022679"/>
    </source>
</evidence>
<dbReference type="FunFam" id="1.20.1220.12:FF:000001">
    <property type="entry name" value="Malate synthase"/>
    <property type="match status" value="1"/>
</dbReference>
<dbReference type="EC" id="2.3.3.9" evidence="2 8"/>
<dbReference type="GO" id="GO:0004474">
    <property type="term" value="F:malate synthase activity"/>
    <property type="evidence" value="ECO:0007669"/>
    <property type="project" value="UniProtKB-EC"/>
</dbReference>
<dbReference type="InterPro" id="IPR044856">
    <property type="entry name" value="Malate_synth_C_sf"/>
</dbReference>
<keyword evidence="5 8" id="KW-0808">Transferase</keyword>
<reference evidence="12 13" key="1">
    <citation type="submission" date="2018-06" db="EMBL/GenBank/DDBJ databases">
        <title>Genomic Encyclopedia of Type Strains, Phase IV (KMG-IV): sequencing the most valuable type-strain genomes for metagenomic binning, comparative biology and taxonomic classification.</title>
        <authorList>
            <person name="Goeker M."/>
        </authorList>
    </citation>
    <scope>NUCLEOTIDE SEQUENCE [LARGE SCALE GENOMIC DNA]</scope>
    <source>
        <strain evidence="12 13">DSM 24875</strain>
    </source>
</reference>
<feature type="domain" description="Malate synthase N-terminal" evidence="10">
    <location>
        <begin position="13"/>
        <end position="74"/>
    </location>
</feature>
<dbReference type="UniPathway" id="UPA00703">
    <property type="reaction ID" value="UER00720"/>
</dbReference>
<dbReference type="GO" id="GO:0006097">
    <property type="term" value="P:glyoxylate cycle"/>
    <property type="evidence" value="ECO:0007669"/>
    <property type="project" value="UniProtKB-UniPathway"/>
</dbReference>
<feature type="domain" description="Malate synthase TIM barrel" evidence="9">
    <location>
        <begin position="166"/>
        <end position="408"/>
    </location>
</feature>